<dbReference type="EMBL" id="JAKELL010000045">
    <property type="protein sequence ID" value="KAH8987899.1"/>
    <property type="molecule type" value="Genomic_DNA"/>
</dbReference>
<feature type="region of interest" description="Disordered" evidence="1">
    <location>
        <begin position="222"/>
        <end position="324"/>
    </location>
</feature>
<comment type="caution">
    <text evidence="3">The sequence shown here is derived from an EMBL/GenBank/DDBJ whole genome shotgun (WGS) entry which is preliminary data.</text>
</comment>
<reference evidence="3" key="1">
    <citation type="submission" date="2022-01" db="EMBL/GenBank/DDBJ databases">
        <title>Comparative genomics reveals a dynamic genome evolution in the ectomycorrhizal milk-cap (Lactarius) mushrooms.</title>
        <authorList>
            <consortium name="DOE Joint Genome Institute"/>
            <person name="Lebreton A."/>
            <person name="Tang N."/>
            <person name="Kuo A."/>
            <person name="LaButti K."/>
            <person name="Drula E."/>
            <person name="Barry K."/>
            <person name="Clum A."/>
            <person name="Lipzen A."/>
            <person name="Mousain D."/>
            <person name="Ng V."/>
            <person name="Wang R."/>
            <person name="Wang X."/>
            <person name="Dai Y."/>
            <person name="Henrissat B."/>
            <person name="Grigoriev I.V."/>
            <person name="Guerin-Laguette A."/>
            <person name="Yu F."/>
            <person name="Martin F.M."/>
        </authorList>
    </citation>
    <scope>NUCLEOTIDE SEQUENCE</scope>
    <source>
        <strain evidence="3">QP</strain>
    </source>
</reference>
<dbReference type="Proteomes" id="UP001201163">
    <property type="component" value="Unassembled WGS sequence"/>
</dbReference>
<feature type="compositionally biased region" description="Polar residues" evidence="1">
    <location>
        <begin position="222"/>
        <end position="232"/>
    </location>
</feature>
<feature type="signal peptide" evidence="2">
    <location>
        <begin position="1"/>
        <end position="20"/>
    </location>
</feature>
<sequence length="361" mass="39579">MATLLILFLDFLRSLHFTRGFIRQSFRRWTLVLAFLGRRLGVWRPWNDGKRGMFRKAEQTERLFPVTGAHLHSKEYVIAASYAPGPASASHRSLHDPSASSATTTNQTPPAAPPTPINLTVEPRQDRAYLASVFDTGTRSNRSSANLSSHSRTSDRLRSHSRESLHAPVSQKTRFSRAPHRQFGRGPSPSPSREQSRSPSPADRVHQLPHLEIDITNLHPQAQVDSTNNPINLPSIAPPAHAPLSPPSLHGQRRRLSSTSVVVGIVNPSTDSLPLSPSPDRPPLTEEPYTIASSTGSSSFISDALDSREGSPDPTASSSAATSNFDLPEGRVLQLIHSEQVPRYTKDATVQVEHIITTTNH</sequence>
<feature type="compositionally biased region" description="Low complexity" evidence="1">
    <location>
        <begin position="97"/>
        <end position="109"/>
    </location>
</feature>
<evidence type="ECO:0000313" key="3">
    <source>
        <dbReference type="EMBL" id="KAH8987899.1"/>
    </source>
</evidence>
<name>A0AAD4LDT0_9AGAM</name>
<protein>
    <submittedName>
        <fullName evidence="3">Uncharacterized protein</fullName>
    </submittedName>
</protein>
<proteinExistence type="predicted"/>
<evidence type="ECO:0000256" key="2">
    <source>
        <dbReference type="SAM" id="SignalP"/>
    </source>
</evidence>
<feature type="compositionally biased region" description="Pro residues" evidence="1">
    <location>
        <begin position="236"/>
        <end position="246"/>
    </location>
</feature>
<gene>
    <name evidence="3" type="ORF">EDB92DRAFT_1103053</name>
</gene>
<feature type="compositionally biased region" description="Basic residues" evidence="1">
    <location>
        <begin position="174"/>
        <end position="183"/>
    </location>
</feature>
<evidence type="ECO:0000313" key="4">
    <source>
        <dbReference type="Proteomes" id="UP001201163"/>
    </source>
</evidence>
<feature type="compositionally biased region" description="Low complexity" evidence="1">
    <location>
        <begin position="138"/>
        <end position="151"/>
    </location>
</feature>
<feature type="chain" id="PRO_5041969254" evidence="2">
    <location>
        <begin position="21"/>
        <end position="361"/>
    </location>
</feature>
<organism evidence="3 4">
    <name type="scientific">Lactarius akahatsu</name>
    <dbReference type="NCBI Taxonomy" id="416441"/>
    <lineage>
        <taxon>Eukaryota</taxon>
        <taxon>Fungi</taxon>
        <taxon>Dikarya</taxon>
        <taxon>Basidiomycota</taxon>
        <taxon>Agaricomycotina</taxon>
        <taxon>Agaricomycetes</taxon>
        <taxon>Russulales</taxon>
        <taxon>Russulaceae</taxon>
        <taxon>Lactarius</taxon>
    </lineage>
</organism>
<dbReference type="AlphaFoldDB" id="A0AAD4LDT0"/>
<feature type="compositionally biased region" description="Low complexity" evidence="1">
    <location>
        <begin position="191"/>
        <end position="201"/>
    </location>
</feature>
<feature type="compositionally biased region" description="Low complexity" evidence="1">
    <location>
        <begin position="293"/>
        <end position="302"/>
    </location>
</feature>
<keyword evidence="2" id="KW-0732">Signal</keyword>
<keyword evidence="4" id="KW-1185">Reference proteome</keyword>
<evidence type="ECO:0000256" key="1">
    <source>
        <dbReference type="SAM" id="MobiDB-lite"/>
    </source>
</evidence>
<accession>A0AAD4LDT0</accession>
<feature type="compositionally biased region" description="Basic and acidic residues" evidence="1">
    <location>
        <begin position="152"/>
        <end position="165"/>
    </location>
</feature>
<feature type="region of interest" description="Disordered" evidence="1">
    <location>
        <begin position="87"/>
        <end position="204"/>
    </location>
</feature>